<keyword evidence="1" id="KW-1133">Transmembrane helix</keyword>
<protein>
    <submittedName>
        <fullName evidence="2">Uncharacterized protein</fullName>
    </submittedName>
</protein>
<keyword evidence="3" id="KW-1185">Reference proteome</keyword>
<evidence type="ECO:0000313" key="2">
    <source>
        <dbReference type="EMBL" id="KAA8497339.1"/>
    </source>
</evidence>
<feature type="transmembrane region" description="Helical" evidence="1">
    <location>
        <begin position="70"/>
        <end position="94"/>
    </location>
</feature>
<comment type="caution">
    <text evidence="2">The sequence shown here is derived from an EMBL/GenBank/DDBJ whole genome shotgun (WGS) entry which is preliminary data.</text>
</comment>
<evidence type="ECO:0000313" key="3">
    <source>
        <dbReference type="Proteomes" id="UP000324585"/>
    </source>
</evidence>
<proteinExistence type="predicted"/>
<name>A0A5J4Z0F9_PORPP</name>
<organism evidence="2 3">
    <name type="scientific">Porphyridium purpureum</name>
    <name type="common">Red alga</name>
    <name type="synonym">Porphyridium cruentum</name>
    <dbReference type="NCBI Taxonomy" id="35688"/>
    <lineage>
        <taxon>Eukaryota</taxon>
        <taxon>Rhodophyta</taxon>
        <taxon>Bangiophyceae</taxon>
        <taxon>Porphyridiales</taxon>
        <taxon>Porphyridiaceae</taxon>
        <taxon>Porphyridium</taxon>
    </lineage>
</organism>
<gene>
    <name evidence="2" type="ORF">FVE85_1068</name>
</gene>
<keyword evidence="1" id="KW-0812">Transmembrane</keyword>
<dbReference type="AlphaFoldDB" id="A0A5J4Z0F9"/>
<keyword evidence="1" id="KW-0472">Membrane</keyword>
<accession>A0A5J4Z0F9</accession>
<reference evidence="3" key="1">
    <citation type="journal article" date="2019" name="Nat. Commun.">
        <title>Expansion of phycobilisome linker gene families in mesophilic red algae.</title>
        <authorList>
            <person name="Lee J."/>
            <person name="Kim D."/>
            <person name="Bhattacharya D."/>
            <person name="Yoon H.S."/>
        </authorList>
    </citation>
    <scope>NUCLEOTIDE SEQUENCE [LARGE SCALE GENOMIC DNA]</scope>
    <source>
        <strain evidence="3">CCMP 1328</strain>
    </source>
</reference>
<evidence type="ECO:0000256" key="1">
    <source>
        <dbReference type="SAM" id="Phobius"/>
    </source>
</evidence>
<dbReference type="EMBL" id="VRMN01000002">
    <property type="protein sequence ID" value="KAA8497339.1"/>
    <property type="molecule type" value="Genomic_DNA"/>
</dbReference>
<dbReference type="Proteomes" id="UP000324585">
    <property type="component" value="Unassembled WGS sequence"/>
</dbReference>
<sequence>MLRGVTSASGLAGNAAPGLYVADVLRASPSRTLCGSSVAACKHARLPFEKPLYEFRGLDRMKAKKRTEKTLTFFGDCVMLSGTGILALKCYYAIIDEEDGSI</sequence>